<dbReference type="InterPro" id="IPR004088">
    <property type="entry name" value="KH_dom_type_1"/>
</dbReference>
<dbReference type="InterPro" id="IPR000488">
    <property type="entry name" value="Death_dom"/>
</dbReference>
<dbReference type="PANTHER" id="PTHR47508">
    <property type="entry name" value="SAM DOMAIN-CONTAINING PROTEIN-RELATED"/>
    <property type="match status" value="1"/>
</dbReference>
<keyword evidence="7" id="KW-1185">Reference proteome</keyword>
<feature type="domain" description="Death" evidence="5">
    <location>
        <begin position="1475"/>
        <end position="1536"/>
    </location>
</feature>
<organism evidence="6 7">
    <name type="scientific">Stylophora pistillata</name>
    <name type="common">Smooth cauliflower coral</name>
    <dbReference type="NCBI Taxonomy" id="50429"/>
    <lineage>
        <taxon>Eukaryota</taxon>
        <taxon>Metazoa</taxon>
        <taxon>Cnidaria</taxon>
        <taxon>Anthozoa</taxon>
        <taxon>Hexacorallia</taxon>
        <taxon>Scleractinia</taxon>
        <taxon>Astrocoeniina</taxon>
        <taxon>Pocilloporidae</taxon>
        <taxon>Stylophora</taxon>
    </lineage>
</organism>
<dbReference type="GO" id="GO:0007165">
    <property type="term" value="P:signal transduction"/>
    <property type="evidence" value="ECO:0007669"/>
    <property type="project" value="InterPro"/>
</dbReference>
<dbReference type="Gene3D" id="3.30.70.1390">
    <property type="entry name" value="ROC domain from the Parkinson's disease-associated leucine-rich repeat kinase 2"/>
    <property type="match status" value="2"/>
</dbReference>
<evidence type="ECO:0000256" key="1">
    <source>
        <dbReference type="ARBA" id="ARBA00022737"/>
    </source>
</evidence>
<dbReference type="OrthoDB" id="5982357at2759"/>
<dbReference type="InterPro" id="IPR011029">
    <property type="entry name" value="DEATH-like_dom_sf"/>
</dbReference>
<feature type="coiled-coil region" evidence="3">
    <location>
        <begin position="193"/>
        <end position="268"/>
    </location>
</feature>
<keyword evidence="6" id="KW-0418">Kinase</keyword>
<keyword evidence="6" id="KW-0808">Transferase</keyword>
<evidence type="ECO:0000259" key="5">
    <source>
        <dbReference type="PROSITE" id="PS50017"/>
    </source>
</evidence>
<dbReference type="GO" id="GO:0016301">
    <property type="term" value="F:kinase activity"/>
    <property type="evidence" value="ECO:0007669"/>
    <property type="project" value="UniProtKB-KW"/>
</dbReference>
<dbReference type="SUPFAM" id="SSF52540">
    <property type="entry name" value="P-loop containing nucleoside triphosphate hydrolases"/>
    <property type="match status" value="1"/>
</dbReference>
<dbReference type="CDD" id="cd01670">
    <property type="entry name" value="Death"/>
    <property type="match status" value="1"/>
</dbReference>
<evidence type="ECO:0000256" key="3">
    <source>
        <dbReference type="SAM" id="Coils"/>
    </source>
</evidence>
<dbReference type="Pfam" id="PF16095">
    <property type="entry name" value="COR-A"/>
    <property type="match status" value="1"/>
</dbReference>
<keyword evidence="1" id="KW-0677">Repeat</keyword>
<keyword evidence="2" id="KW-0694">RNA-binding</keyword>
<dbReference type="Gene3D" id="1.10.533.10">
    <property type="entry name" value="Death Domain, Fas"/>
    <property type="match status" value="1"/>
</dbReference>
<evidence type="ECO:0000256" key="4">
    <source>
        <dbReference type="SAM" id="MobiDB-lite"/>
    </source>
</evidence>
<evidence type="ECO:0000313" key="7">
    <source>
        <dbReference type="Proteomes" id="UP000225706"/>
    </source>
</evidence>
<sequence>MASAYTTAFPSTKETTNYARLCRLLVDVGSQALRDTFDAIHPPVGLHTVLGRHPEDVTLQSLRKKRILNPTQWGKLYPTIPSSVSSKNFDVTLLMVLLRNICGLVPPSTGWDRLPSPTDMSKAANIARLKYYRNTVYAHATEASVDDATFNSYWQDISNAILGLVGAGYGAAISKLKNECIDPETEEHYRQLLKQWKQDEDNIKETIREIEDNLDQMKSKVEDIGDKLETLMARQEETKEQEQTRQELQQMKSEVKNINEKLDTQMRDGTNNGGRHEMGDRKKLWDPLKTTKDFENTYFPEVGDPELQPGFDGLRCEMRNKRKLQFVYNGDLESIPSEVFLTTSIHYCHIANTKEVSTGAMEREFIQVPIDLKAHIIGRHRSGINEMMTRSGAIIEPGRREHAGFIVSGRPEELEMARQLISEKLQELNNNREELVEIPNTFKGRVIGKYRATLRQIETQTEVKLIVKDGEVYIVRGTQQQRRHAKMNIGTIVAGARLKNFENEFYKVSAYVDGCHLPANCKLKLQEVQMEDRMPLPGSETQYRLELAELCESENLHHDRNDTVYQSDLKDEVLMSLRKIKDNRETDESPKADMWCHLGTSIVRVRDEDDVGQKTWDIEEIAENFQRPDTGEKMFWKVSFRERDDIPEDIFTRTGLKEITEDNEYISRYDLTYLTPCFYQLRYRTAIAIRGDVPEIEVRRALSTYLSRLTLTDEDAFGLRLPDHDFPDGFHLLHKRCCQRKMYSTRPGFFAILSQEDSWWIDPLGNERSRKSTDLHLHSEECDKLLNGTDWEPEVIAQKLPEFIQFVKEIQDFVVREMNGYGSTTTDPPEIRARGPEALEAYKDALSEGQTCVKRVPLMFVGQDRSGKTSVKKSLKGISFNPEEDSTVGIEVDTYDYKVTTEVWKTGKKDLRENFDEASFSFEHNTASKTASYTEPSESPTDRANVHPSLGEPFLTTRGEYNLTPTQYDDDVLDSTSGEVPEGIAKLIPQFLQDDWKDDSEDIYSTTWDFAGQSVYYVTHPLFLTRRAIYFLVYDLSRNPSDKAIPQVKQGVYREIEDRYNLKTNLDYLEFWMSSLASLMEQNNRPQNPEKESGTESECQEIRRLREKVLEVAKELPHVNEAIPIKWLKYENALRAIKENDRKFISLAIAKQIASKVCRINKNKEILTLLNFLHDLRVLIHFDDTLELSDLVILDTQWLIDVFKNVITVRPCHSREENFADLWYKLETEGILEEKLLKHVWNSLIPQTETHESLIAIMEKFSLMCRWPSSEHPCNKHYLVPSMLRTHPPERIGNLVESAQLPSLFLKFDAVHLIYQQVVTSQHEERLILKDGAEEMSTELVSEAVTSLQLRPLASTEVERMLGPSAKGNNDKSLVLPHKVSESLQSTLDSPKEVVDRLLHNLDDASLEHPKPETEKWIRCLARNAKEHSRIDVFTYLREVAPAGTTGPKLPETLQVQDIPKSQLRELTIILSGREDWEIFAEKLGLTPAEIRFMDKRTRNQVLEVLGYAAQKYLITVGNLYDVLKDCGMPILADLL</sequence>
<evidence type="ECO:0000313" key="6">
    <source>
        <dbReference type="EMBL" id="PFX25862.1"/>
    </source>
</evidence>
<dbReference type="Gene3D" id="1.10.10.10">
    <property type="entry name" value="Winged helix-like DNA-binding domain superfamily/Winged helix DNA-binding domain"/>
    <property type="match status" value="1"/>
</dbReference>
<accession>A0A2B4SBE7</accession>
<dbReference type="Pfam" id="PF18738">
    <property type="entry name" value="HEPN_DZIP3"/>
    <property type="match status" value="1"/>
</dbReference>
<dbReference type="PANTHER" id="PTHR47508:SF4">
    <property type="match status" value="1"/>
</dbReference>
<dbReference type="SMART" id="SM00322">
    <property type="entry name" value="KH"/>
    <property type="match status" value="2"/>
</dbReference>
<dbReference type="SUPFAM" id="SSF54791">
    <property type="entry name" value="Eukaryotic type KH-domain (KH-domain type I)"/>
    <property type="match status" value="2"/>
</dbReference>
<dbReference type="SUPFAM" id="SSF47986">
    <property type="entry name" value="DEATH domain"/>
    <property type="match status" value="1"/>
</dbReference>
<dbReference type="EMBL" id="LSMT01000140">
    <property type="protein sequence ID" value="PFX25862.1"/>
    <property type="molecule type" value="Genomic_DNA"/>
</dbReference>
<comment type="caution">
    <text evidence="6">The sequence shown here is derived from an EMBL/GenBank/DDBJ whole genome shotgun (WGS) entry which is preliminary data.</text>
</comment>
<dbReference type="PROSITE" id="PS50017">
    <property type="entry name" value="DEATH_DOMAIN"/>
    <property type="match status" value="1"/>
</dbReference>
<dbReference type="Gene3D" id="3.30.1370.10">
    <property type="entry name" value="K Homology domain, type 1"/>
    <property type="match status" value="2"/>
</dbReference>
<proteinExistence type="predicted"/>
<dbReference type="InterPro" id="IPR041249">
    <property type="entry name" value="HEPN_DZIP3"/>
</dbReference>
<dbReference type="Pfam" id="PF08477">
    <property type="entry name" value="Roc"/>
    <property type="match status" value="1"/>
</dbReference>
<dbReference type="InterPro" id="IPR032171">
    <property type="entry name" value="COR-A"/>
</dbReference>
<evidence type="ECO:0000256" key="2">
    <source>
        <dbReference type="PROSITE-ProRule" id="PRU00117"/>
    </source>
</evidence>
<name>A0A2B4SBE7_STYPI</name>
<dbReference type="InterPro" id="IPR027417">
    <property type="entry name" value="P-loop_NTPase"/>
</dbReference>
<dbReference type="InterPro" id="IPR036388">
    <property type="entry name" value="WH-like_DNA-bd_sf"/>
</dbReference>
<feature type="compositionally biased region" description="Polar residues" evidence="4">
    <location>
        <begin position="926"/>
        <end position="939"/>
    </location>
</feature>
<feature type="region of interest" description="Disordered" evidence="4">
    <location>
        <begin position="926"/>
        <end position="961"/>
    </location>
</feature>
<reference evidence="7" key="1">
    <citation type="journal article" date="2017" name="bioRxiv">
        <title>Comparative analysis of the genomes of Stylophora pistillata and Acropora digitifera provides evidence for extensive differences between species of corals.</title>
        <authorList>
            <person name="Voolstra C.R."/>
            <person name="Li Y."/>
            <person name="Liew Y.J."/>
            <person name="Baumgarten S."/>
            <person name="Zoccola D."/>
            <person name="Flot J.-F."/>
            <person name="Tambutte S."/>
            <person name="Allemand D."/>
            <person name="Aranda M."/>
        </authorList>
    </citation>
    <scope>NUCLEOTIDE SEQUENCE [LARGE SCALE GENOMIC DNA]</scope>
</reference>
<dbReference type="InterPro" id="IPR036612">
    <property type="entry name" value="KH_dom_type_1_sf"/>
</dbReference>
<dbReference type="PROSITE" id="PS50084">
    <property type="entry name" value="KH_TYPE_1"/>
    <property type="match status" value="2"/>
</dbReference>
<dbReference type="CDD" id="cd00105">
    <property type="entry name" value="KH-I"/>
    <property type="match status" value="2"/>
</dbReference>
<dbReference type="Pfam" id="PF00013">
    <property type="entry name" value="KH_1"/>
    <property type="match status" value="2"/>
</dbReference>
<keyword evidence="3" id="KW-0175">Coiled coil</keyword>
<dbReference type="InterPro" id="IPR004087">
    <property type="entry name" value="KH_dom"/>
</dbReference>
<protein>
    <submittedName>
        <fullName evidence="6">Putative serine/threonine-protein kinase pats1</fullName>
    </submittedName>
</protein>
<dbReference type="GO" id="GO:0003723">
    <property type="term" value="F:RNA binding"/>
    <property type="evidence" value="ECO:0007669"/>
    <property type="project" value="UniProtKB-UniRule"/>
</dbReference>
<dbReference type="Proteomes" id="UP000225706">
    <property type="component" value="Unassembled WGS sequence"/>
</dbReference>
<gene>
    <name evidence="6" type="primary">pats1</name>
    <name evidence="6" type="ORF">AWC38_SpisGene9467</name>
</gene>